<dbReference type="SUPFAM" id="SSF50978">
    <property type="entry name" value="WD40 repeat-like"/>
    <property type="match status" value="1"/>
</dbReference>
<keyword evidence="4" id="KW-0175">Coiled coil</keyword>
<evidence type="ECO:0000256" key="5">
    <source>
        <dbReference type="SAM" id="MobiDB-lite"/>
    </source>
</evidence>
<dbReference type="InterPro" id="IPR019775">
    <property type="entry name" value="WD40_repeat_CS"/>
</dbReference>
<dbReference type="PROSITE" id="PS50294">
    <property type="entry name" value="WD_REPEATS_REGION"/>
    <property type="match status" value="6"/>
</dbReference>
<evidence type="ECO:0000256" key="3">
    <source>
        <dbReference type="PROSITE-ProRule" id="PRU00221"/>
    </source>
</evidence>
<feature type="repeat" description="WD" evidence="3">
    <location>
        <begin position="226"/>
        <end position="257"/>
    </location>
</feature>
<dbReference type="STRING" id="3076.A0A2P6TZ14"/>
<dbReference type="InterPro" id="IPR036322">
    <property type="entry name" value="WD40_repeat_dom_sf"/>
</dbReference>
<feature type="repeat" description="WD" evidence="3">
    <location>
        <begin position="310"/>
        <end position="351"/>
    </location>
</feature>
<dbReference type="InterPro" id="IPR015943">
    <property type="entry name" value="WD40/YVTN_repeat-like_dom_sf"/>
</dbReference>
<evidence type="ECO:0000256" key="1">
    <source>
        <dbReference type="ARBA" id="ARBA00022574"/>
    </source>
</evidence>
<dbReference type="PANTHER" id="PTHR44019:SF8">
    <property type="entry name" value="POC1 CENTRIOLAR PROTEIN HOMOLOG"/>
    <property type="match status" value="1"/>
</dbReference>
<feature type="domain" description="TEP-1 second beta-propeller" evidence="7">
    <location>
        <begin position="203"/>
        <end position="353"/>
    </location>
</feature>
<dbReference type="AlphaFoldDB" id="A0A2P6TZ14"/>
<feature type="repeat" description="WD" evidence="3">
    <location>
        <begin position="394"/>
        <end position="435"/>
    </location>
</feature>
<name>A0A2P6TZ14_CHLSO</name>
<dbReference type="PROSITE" id="PS50082">
    <property type="entry name" value="WD_REPEATS_2"/>
    <property type="match status" value="6"/>
</dbReference>
<dbReference type="InterPro" id="IPR001680">
    <property type="entry name" value="WD40_rpt"/>
</dbReference>
<keyword evidence="6" id="KW-1133">Transmembrane helix</keyword>
<evidence type="ECO:0000313" key="8">
    <source>
        <dbReference type="EMBL" id="PRW59298.1"/>
    </source>
</evidence>
<dbReference type="SMART" id="SM00320">
    <property type="entry name" value="WD40"/>
    <property type="match status" value="7"/>
</dbReference>
<dbReference type="InterPro" id="IPR020472">
    <property type="entry name" value="WD40_PAC1"/>
</dbReference>
<dbReference type="Pfam" id="PF00400">
    <property type="entry name" value="WD40"/>
    <property type="match status" value="2"/>
</dbReference>
<evidence type="ECO:0000313" key="9">
    <source>
        <dbReference type="Proteomes" id="UP000239899"/>
    </source>
</evidence>
<dbReference type="PROSITE" id="PS00678">
    <property type="entry name" value="WD_REPEATS_1"/>
    <property type="match status" value="2"/>
</dbReference>
<dbReference type="EMBL" id="LHPG02000004">
    <property type="protein sequence ID" value="PRW59298.1"/>
    <property type="molecule type" value="Genomic_DNA"/>
</dbReference>
<comment type="caution">
    <text evidence="8">The sequence shown here is derived from an EMBL/GenBank/DDBJ whole genome shotgun (WGS) entry which is preliminary data.</text>
</comment>
<dbReference type="InterPro" id="IPR056829">
    <property type="entry name" value="Beta-prop_TEP1_2nd"/>
</dbReference>
<organism evidence="8 9">
    <name type="scientific">Chlorella sorokiniana</name>
    <name type="common">Freshwater green alga</name>
    <dbReference type="NCBI Taxonomy" id="3076"/>
    <lineage>
        <taxon>Eukaryota</taxon>
        <taxon>Viridiplantae</taxon>
        <taxon>Chlorophyta</taxon>
        <taxon>core chlorophytes</taxon>
        <taxon>Trebouxiophyceae</taxon>
        <taxon>Chlorellales</taxon>
        <taxon>Chlorellaceae</taxon>
        <taxon>Chlorella clade</taxon>
        <taxon>Chlorella</taxon>
    </lineage>
</organism>
<feature type="repeat" description="WD" evidence="3">
    <location>
        <begin position="268"/>
        <end position="309"/>
    </location>
</feature>
<dbReference type="Pfam" id="PF25047">
    <property type="entry name" value="Beta-prop_TEP1_2nd"/>
    <property type="match status" value="1"/>
</dbReference>
<dbReference type="PRINTS" id="PR00320">
    <property type="entry name" value="GPROTEINBRPT"/>
</dbReference>
<dbReference type="InterPro" id="IPR050505">
    <property type="entry name" value="WDR55/POC1"/>
</dbReference>
<proteinExistence type="predicted"/>
<feature type="repeat" description="WD" evidence="3">
    <location>
        <begin position="352"/>
        <end position="393"/>
    </location>
</feature>
<reference evidence="8 9" key="1">
    <citation type="journal article" date="2018" name="Plant J.">
        <title>Genome sequences of Chlorella sorokiniana UTEX 1602 and Micractinium conductrix SAG 241.80: implications to maltose excretion by a green alga.</title>
        <authorList>
            <person name="Arriola M.B."/>
            <person name="Velmurugan N."/>
            <person name="Zhang Y."/>
            <person name="Plunkett M.H."/>
            <person name="Hondzo H."/>
            <person name="Barney B.M."/>
        </authorList>
    </citation>
    <scope>NUCLEOTIDE SEQUENCE [LARGE SCALE GENOMIC DNA]</scope>
    <source>
        <strain evidence="9">UTEX 1602</strain>
    </source>
</reference>
<feature type="repeat" description="WD" evidence="3">
    <location>
        <begin position="436"/>
        <end position="477"/>
    </location>
</feature>
<feature type="coiled-coil region" evidence="4">
    <location>
        <begin position="578"/>
        <end position="629"/>
    </location>
</feature>
<dbReference type="Gene3D" id="2.130.10.10">
    <property type="entry name" value="YVTN repeat-like/Quinoprotein amine dehydrogenase"/>
    <property type="match status" value="2"/>
</dbReference>
<sequence>MRVIGLGYCYYCERPRPPNQPREIRINTPFTSFFDLFNSAAGRRALVEFDANFGRDPNDLELAWSAVSWLAAAARDFLEHGFSGLAAMFLAFELFAWIGSFKALSAVATVHWGWKIATGVALSLPVYFYVRPAVYLAVCVATLLLAAAAAVAAAAAATAATMEEDPALLRAFRGHRGGVTSVAFCGGGARPGAAAATPGEPRLVTGSLDGTVMVWHAQQHVRAFRYIGHGDAVNAVAYDATNNLVASASSDKTVRLWRPTAEGRSTVLKAHTAAVRCCAFAPGGRLLATASDDKSVKVWSVPQQSFLCSLTGHTNWVRSCGLSPDARLAVSGGDDHSVRVWDLETRAALHQFDEPEGSVHVTRFHPDGSCIATGGSDGTIKLWDLRAGRLVQYYEAHQAAVTDLCFHPGGSFLLSSSLDGTLKVLDLAEGSVFYTLHGHEGPTLGVAFSTAGDQFASAGADKAVLVWQTNFDAALATAVEGVAARCDGGSACDKAAPAKQQPAPWRPNGQRSCVAAPEAPKGPGGRPKTAPVQRAATGGDSIAAVRPACRQLQDGSHAAFESASLNTGELPSSVADVLQTLVTSLDALTQTVAAMEERLTIQEDRGRRMELALAQLHAERQQAQQAQQAHGQAALQPAVEVEAAAAVQPAVQQLAAAAEGVE</sequence>
<dbReference type="PANTHER" id="PTHR44019">
    <property type="entry name" value="WD REPEAT-CONTAINING PROTEIN 55"/>
    <property type="match status" value="1"/>
</dbReference>
<evidence type="ECO:0000256" key="4">
    <source>
        <dbReference type="SAM" id="Coils"/>
    </source>
</evidence>
<dbReference type="Proteomes" id="UP000239899">
    <property type="component" value="Unassembled WGS sequence"/>
</dbReference>
<dbReference type="CDD" id="cd00200">
    <property type="entry name" value="WD40"/>
    <property type="match status" value="1"/>
</dbReference>
<protein>
    <submittedName>
        <fullName evidence="8">POC1 centriolar-like protein A-like isoform X1</fullName>
    </submittedName>
</protein>
<feature type="compositionally biased region" description="Low complexity" evidence="5">
    <location>
        <begin position="494"/>
        <end position="503"/>
    </location>
</feature>
<feature type="region of interest" description="Disordered" evidence="5">
    <location>
        <begin position="493"/>
        <end position="533"/>
    </location>
</feature>
<evidence type="ECO:0000256" key="2">
    <source>
        <dbReference type="ARBA" id="ARBA00022737"/>
    </source>
</evidence>
<evidence type="ECO:0000259" key="7">
    <source>
        <dbReference type="Pfam" id="PF25047"/>
    </source>
</evidence>
<feature type="transmembrane region" description="Helical" evidence="6">
    <location>
        <begin position="82"/>
        <end position="100"/>
    </location>
</feature>
<keyword evidence="2" id="KW-0677">Repeat</keyword>
<accession>A0A2P6TZ14</accession>
<keyword evidence="6" id="KW-0472">Membrane</keyword>
<evidence type="ECO:0000256" key="6">
    <source>
        <dbReference type="SAM" id="Phobius"/>
    </source>
</evidence>
<keyword evidence="1 3" id="KW-0853">WD repeat</keyword>
<gene>
    <name evidence="8" type="ORF">C2E21_2228</name>
</gene>
<keyword evidence="6" id="KW-0812">Transmembrane</keyword>
<feature type="transmembrane region" description="Helical" evidence="6">
    <location>
        <begin position="135"/>
        <end position="160"/>
    </location>
</feature>
<feature type="transmembrane region" description="Helical" evidence="6">
    <location>
        <begin position="112"/>
        <end position="130"/>
    </location>
</feature>
<keyword evidence="9" id="KW-1185">Reference proteome</keyword>
<dbReference type="OrthoDB" id="538223at2759"/>